<dbReference type="RefSeq" id="XP_041284495.1">
    <property type="nucleotide sequence ID" value="XM_041434634.1"/>
</dbReference>
<evidence type="ECO:0000313" key="2">
    <source>
        <dbReference type="Proteomes" id="UP000823399"/>
    </source>
</evidence>
<protein>
    <submittedName>
        <fullName evidence="1">Uncharacterized protein</fullName>
    </submittedName>
</protein>
<keyword evidence="2" id="KW-1185">Reference proteome</keyword>
<organism evidence="1 2">
    <name type="scientific">Suillus discolor</name>
    <dbReference type="NCBI Taxonomy" id="1912936"/>
    <lineage>
        <taxon>Eukaryota</taxon>
        <taxon>Fungi</taxon>
        <taxon>Dikarya</taxon>
        <taxon>Basidiomycota</taxon>
        <taxon>Agaricomycotina</taxon>
        <taxon>Agaricomycetes</taxon>
        <taxon>Agaricomycetidae</taxon>
        <taxon>Boletales</taxon>
        <taxon>Suillineae</taxon>
        <taxon>Suillaceae</taxon>
        <taxon>Suillus</taxon>
    </lineage>
</organism>
<name>A0A9P7EQK0_9AGAM</name>
<dbReference type="GeneID" id="64696893"/>
<gene>
    <name evidence="1" type="ORF">F5147DRAFT_659850</name>
</gene>
<evidence type="ECO:0000313" key="1">
    <source>
        <dbReference type="EMBL" id="KAG2084380.1"/>
    </source>
</evidence>
<reference evidence="1" key="1">
    <citation type="journal article" date="2020" name="New Phytol.">
        <title>Comparative genomics reveals dynamic genome evolution in host specialist ectomycorrhizal fungi.</title>
        <authorList>
            <person name="Lofgren L.A."/>
            <person name="Nguyen N.H."/>
            <person name="Vilgalys R."/>
            <person name="Ruytinx J."/>
            <person name="Liao H.L."/>
            <person name="Branco S."/>
            <person name="Kuo A."/>
            <person name="LaButti K."/>
            <person name="Lipzen A."/>
            <person name="Andreopoulos W."/>
            <person name="Pangilinan J."/>
            <person name="Riley R."/>
            <person name="Hundley H."/>
            <person name="Na H."/>
            <person name="Barry K."/>
            <person name="Grigoriev I.V."/>
            <person name="Stajich J.E."/>
            <person name="Kennedy P.G."/>
        </authorList>
    </citation>
    <scope>NUCLEOTIDE SEQUENCE</scope>
    <source>
        <strain evidence="1">FC423</strain>
    </source>
</reference>
<dbReference type="Proteomes" id="UP000823399">
    <property type="component" value="Unassembled WGS sequence"/>
</dbReference>
<accession>A0A9P7EQK0</accession>
<dbReference type="AlphaFoldDB" id="A0A9P7EQK0"/>
<sequence length="786" mass="88227">MSPVWLYVPAVGEILQLVQLAHEEHPFVSITTGSYVVVGYLANNNQVSPIYCERSFQEAQPWTGRLTQLGWLIAPGERDTTHLHELFTATLTGGAYISAITPTCCRANARGIPMPTWLLQELLNASVQFSYAPFPDGYPPPIVTPVQQLMYEAPSPANSSAFDNTLEDVLLAPASFDLTPTEFQELDCGYNYWKLSTVTSLSGIDDTALPFLDKVNGLDEVDGVLTKEPALEVFHPDLQWRKSKGGVWDTLNRKQRESLTRSMKKTFWWRVMMLTRALFVGGLWVGEHQNPFTIRQVEVRHRVTNSFLTALNLTYTTYEDMLEQPVIITFTNGVTVSAGWLEFRRNLAKAFDESKGELRKVIKGAMSPYTNFCASFNTVEMRINYLMDLFNLNNINDVRQAISELIGEHVFSELLWVSLFHPTSKLADGKRSARLADFFPEEIFSDFNCLAQKPVGNLMTLLYQSMVLTLKERSALVGDCHGPEEMNEIIMSAINDMYAYPDRFPIFTGRVKALPFIKGSNVLPIAPKTGLPRTTTEETGERLRNMTDILPIETQPIGDLCIVIPNSRGFGSTKSLRLVSDVPASYFSTLPVAGTEGYRNTHRSEESGIVRMIWDGVIVRLMRKVSAFHITHNQLCLLSRSREQQEHCVFQESLKFVADLEKLFMQGGDNEVDAVAELASTITLSYLFKNNILHMKAANLLIDNSGLLPIAAFRIFSLAHGYDLNVIYAVMDQRGKDKNDGSSIHAKWRLIKEACHPNIVPYVGLSRAALLDGQISIMSGYIENEI</sequence>
<comment type="caution">
    <text evidence="1">The sequence shown here is derived from an EMBL/GenBank/DDBJ whole genome shotgun (WGS) entry which is preliminary data.</text>
</comment>
<dbReference type="EMBL" id="JABBWM010000220">
    <property type="protein sequence ID" value="KAG2084380.1"/>
    <property type="molecule type" value="Genomic_DNA"/>
</dbReference>
<proteinExistence type="predicted"/>
<dbReference type="OrthoDB" id="2665190at2759"/>